<feature type="region of interest" description="Disordered" evidence="1">
    <location>
        <begin position="1"/>
        <end position="150"/>
    </location>
</feature>
<dbReference type="Proteomes" id="UP000253153">
    <property type="component" value="Unassembled WGS sequence"/>
</dbReference>
<feature type="compositionally biased region" description="Basic and acidic residues" evidence="1">
    <location>
        <begin position="1"/>
        <end position="23"/>
    </location>
</feature>
<keyword evidence="3" id="KW-1185">Reference proteome</keyword>
<reference evidence="2 3" key="1">
    <citation type="submission" date="2018-06" db="EMBL/GenBank/DDBJ databases">
        <title>Fusarium incarnatum-equiseti species complex species 28.</title>
        <authorList>
            <person name="Gardiner D.M."/>
        </authorList>
    </citation>
    <scope>NUCLEOTIDE SEQUENCE [LARGE SCALE GENOMIC DNA]</scope>
    <source>
        <strain evidence="2 3">FIESC_28</strain>
    </source>
</reference>
<protein>
    <submittedName>
        <fullName evidence="2">Uncharacterized protein</fullName>
    </submittedName>
</protein>
<dbReference type="EMBL" id="QKXC01000224">
    <property type="protein sequence ID" value="RBR11111.1"/>
    <property type="molecule type" value="Genomic_DNA"/>
</dbReference>
<feature type="compositionally biased region" description="Basic and acidic residues" evidence="1">
    <location>
        <begin position="86"/>
        <end position="97"/>
    </location>
</feature>
<name>A0A366R1V8_9HYPO</name>
<evidence type="ECO:0000256" key="1">
    <source>
        <dbReference type="SAM" id="MobiDB-lite"/>
    </source>
</evidence>
<comment type="caution">
    <text evidence="2">The sequence shown here is derived from an EMBL/GenBank/DDBJ whole genome shotgun (WGS) entry which is preliminary data.</text>
</comment>
<proteinExistence type="predicted"/>
<organism evidence="2 3">
    <name type="scientific">Fusarium coffeatum</name>
    <dbReference type="NCBI Taxonomy" id="231269"/>
    <lineage>
        <taxon>Eukaryota</taxon>
        <taxon>Fungi</taxon>
        <taxon>Dikarya</taxon>
        <taxon>Ascomycota</taxon>
        <taxon>Pezizomycotina</taxon>
        <taxon>Sordariomycetes</taxon>
        <taxon>Hypocreomycetidae</taxon>
        <taxon>Hypocreales</taxon>
        <taxon>Nectriaceae</taxon>
        <taxon>Fusarium</taxon>
        <taxon>Fusarium incarnatum-equiseti species complex</taxon>
    </lineage>
</organism>
<dbReference type="AlphaFoldDB" id="A0A366R1V8"/>
<evidence type="ECO:0000313" key="2">
    <source>
        <dbReference type="EMBL" id="RBR11111.1"/>
    </source>
</evidence>
<gene>
    <name evidence="2" type="ORF">FIESC28_09182</name>
</gene>
<dbReference type="RefSeq" id="XP_031012621.1">
    <property type="nucleotide sequence ID" value="XM_031163319.1"/>
</dbReference>
<dbReference type="GeneID" id="41998615"/>
<evidence type="ECO:0000313" key="3">
    <source>
        <dbReference type="Proteomes" id="UP000253153"/>
    </source>
</evidence>
<feature type="compositionally biased region" description="Basic and acidic residues" evidence="1">
    <location>
        <begin position="132"/>
        <end position="144"/>
    </location>
</feature>
<sequence length="150" mass="16938">MDMQQDKPSEREIHPPKRKHDDLVQSSSSEADGKKNKSYSWRELLEYTKHRRMQESSDEEHEPVENISQPLPFHPETVPSRPSLPHQDRVHSAKVPDGDSGNEDDIPFRDAATGSEEGDKETLDNAVDGASDSEKWVSSDDEQKSNVSSN</sequence>
<accession>A0A366R1V8</accession>